<protein>
    <submittedName>
        <fullName evidence="1">Uncharacterized protein</fullName>
    </submittedName>
</protein>
<evidence type="ECO:0000313" key="2">
    <source>
        <dbReference type="Proteomes" id="UP000799118"/>
    </source>
</evidence>
<evidence type="ECO:0000313" key="1">
    <source>
        <dbReference type="EMBL" id="KAE9382449.1"/>
    </source>
</evidence>
<dbReference type="AlphaFoldDB" id="A0A6A4GAE2"/>
<accession>A0A6A4GAE2</accession>
<dbReference type="Proteomes" id="UP000799118">
    <property type="component" value="Unassembled WGS sequence"/>
</dbReference>
<sequence>MHIYRMTTNHTQSASIAKPNIQVAKVPRFSCLGFRAQPEGLWQAFPQLLKDATFAYSSDQNQLQTFALNVIDMGGSMLTVPTGPCSVVYLFEQVRWKGNVWIGEDSQSIIFTFHGLQDDDGVYYLGWVKLEPESMNGFPVTLPSKLCPKHP</sequence>
<dbReference type="EMBL" id="ML771527">
    <property type="protein sequence ID" value="KAE9382449.1"/>
    <property type="molecule type" value="Genomic_DNA"/>
</dbReference>
<organism evidence="1 2">
    <name type="scientific">Gymnopus androsaceus JB14</name>
    <dbReference type="NCBI Taxonomy" id="1447944"/>
    <lineage>
        <taxon>Eukaryota</taxon>
        <taxon>Fungi</taxon>
        <taxon>Dikarya</taxon>
        <taxon>Basidiomycota</taxon>
        <taxon>Agaricomycotina</taxon>
        <taxon>Agaricomycetes</taxon>
        <taxon>Agaricomycetidae</taxon>
        <taxon>Agaricales</taxon>
        <taxon>Marasmiineae</taxon>
        <taxon>Omphalotaceae</taxon>
        <taxon>Gymnopus</taxon>
    </lineage>
</organism>
<proteinExistence type="predicted"/>
<reference evidence="1" key="1">
    <citation type="journal article" date="2019" name="Environ. Microbiol.">
        <title>Fungal ecological strategies reflected in gene transcription - a case study of two litter decomposers.</title>
        <authorList>
            <person name="Barbi F."/>
            <person name="Kohler A."/>
            <person name="Barry K."/>
            <person name="Baskaran P."/>
            <person name="Daum C."/>
            <person name="Fauchery L."/>
            <person name="Ihrmark K."/>
            <person name="Kuo A."/>
            <person name="LaButti K."/>
            <person name="Lipzen A."/>
            <person name="Morin E."/>
            <person name="Grigoriev I.V."/>
            <person name="Henrissat B."/>
            <person name="Lindahl B."/>
            <person name="Martin F."/>
        </authorList>
    </citation>
    <scope>NUCLEOTIDE SEQUENCE</scope>
    <source>
        <strain evidence="1">JB14</strain>
    </source>
</reference>
<name>A0A6A4GAE2_9AGAR</name>
<gene>
    <name evidence="1" type="ORF">BT96DRAFT_1010625</name>
</gene>
<keyword evidence="2" id="KW-1185">Reference proteome</keyword>